<proteinExistence type="predicted"/>
<name>A0A8X7TER9_BRACI</name>
<evidence type="ECO:0000313" key="1">
    <source>
        <dbReference type="EMBL" id="KAG2239370.1"/>
    </source>
</evidence>
<dbReference type="AlphaFoldDB" id="A0A8X7TER9"/>
<accession>A0A8X7TER9</accession>
<gene>
    <name evidence="1" type="ORF">Bca52824_091801</name>
</gene>
<protein>
    <submittedName>
        <fullName evidence="1">Uncharacterized protein</fullName>
    </submittedName>
</protein>
<organism evidence="1 2">
    <name type="scientific">Brassica carinata</name>
    <name type="common">Ethiopian mustard</name>
    <name type="synonym">Abyssinian cabbage</name>
    <dbReference type="NCBI Taxonomy" id="52824"/>
    <lineage>
        <taxon>Eukaryota</taxon>
        <taxon>Viridiplantae</taxon>
        <taxon>Streptophyta</taxon>
        <taxon>Embryophyta</taxon>
        <taxon>Tracheophyta</taxon>
        <taxon>Spermatophyta</taxon>
        <taxon>Magnoliopsida</taxon>
        <taxon>eudicotyledons</taxon>
        <taxon>Gunneridae</taxon>
        <taxon>Pentapetalae</taxon>
        <taxon>rosids</taxon>
        <taxon>malvids</taxon>
        <taxon>Brassicales</taxon>
        <taxon>Brassicaceae</taxon>
        <taxon>Brassiceae</taxon>
        <taxon>Brassica</taxon>
    </lineage>
</organism>
<sequence>MKFGRFARTTSFLVKHSSAMECEELTKRVGYRGGGEDGSVAERLRYGEESSVDRRFEEAEVTDHRQRPWRRGREVRVSLEFSDQESESENYEENCEN</sequence>
<keyword evidence="2" id="KW-1185">Reference proteome</keyword>
<comment type="caution">
    <text evidence="1">The sequence shown here is derived from an EMBL/GenBank/DDBJ whole genome shotgun (WGS) entry which is preliminary data.</text>
</comment>
<reference evidence="1 2" key="1">
    <citation type="submission" date="2020-02" db="EMBL/GenBank/DDBJ databases">
        <authorList>
            <person name="Ma Q."/>
            <person name="Huang Y."/>
            <person name="Song X."/>
            <person name="Pei D."/>
        </authorList>
    </citation>
    <scope>NUCLEOTIDE SEQUENCE [LARGE SCALE GENOMIC DNA]</scope>
    <source>
        <strain evidence="1">Sxm20200214</strain>
        <tissue evidence="1">Leaf</tissue>
    </source>
</reference>
<evidence type="ECO:0000313" key="2">
    <source>
        <dbReference type="Proteomes" id="UP000886595"/>
    </source>
</evidence>
<dbReference type="EMBL" id="JAAMPC010001602">
    <property type="protein sequence ID" value="KAG2239370.1"/>
    <property type="molecule type" value="Genomic_DNA"/>
</dbReference>
<dbReference type="Proteomes" id="UP000886595">
    <property type="component" value="Unassembled WGS sequence"/>
</dbReference>